<dbReference type="NCBIfam" id="NF038232">
    <property type="entry name" value="STM3845_fam"/>
    <property type="match status" value="1"/>
</dbReference>
<gene>
    <name evidence="1" type="ORF">SAMN05444273_11418</name>
</gene>
<organism evidence="1 2">
    <name type="scientific">Litoreibacter ascidiaceicola</name>
    <dbReference type="NCBI Taxonomy" id="1486859"/>
    <lineage>
        <taxon>Bacteria</taxon>
        <taxon>Pseudomonadati</taxon>
        <taxon>Pseudomonadota</taxon>
        <taxon>Alphaproteobacteria</taxon>
        <taxon>Rhodobacterales</taxon>
        <taxon>Roseobacteraceae</taxon>
        <taxon>Litoreibacter</taxon>
    </lineage>
</organism>
<dbReference type="STRING" id="1486859.SAMN05444273_11418"/>
<reference evidence="2" key="1">
    <citation type="submission" date="2016-11" db="EMBL/GenBank/DDBJ databases">
        <authorList>
            <person name="Varghese N."/>
            <person name="Submissions S."/>
        </authorList>
    </citation>
    <scope>NUCLEOTIDE SEQUENCE [LARGE SCALE GENOMIC DNA]</scope>
    <source>
        <strain evidence="2">DSM 100566</strain>
    </source>
</reference>
<sequence length="280" mass="31402">MLIQPSLLKTDAQYVGSKIFVCGPGYASGDMVVRNFARDELQKVPNVQAVYGEEIESQSNFKSQKTDLQTLEAKFAHDVDFTLLILESPGSIAELGTFTQLPGVRGRLVVLVSSRFFRATSYIARGPLSLLANQNQNSVIYYDPDDPDDMRARVRYPLTFFKYAHYLHRFDYLRNTMVRYGRPKLPYEEYMAPIRKQYNLAITLISVIVGDRASYAELLLLSGLAPKQLNESLHALYEAKKVSKVGSGTYRATNGYSDDLLKPFSSTAISKSRARVLAAA</sequence>
<accession>A0A1M5EU62</accession>
<keyword evidence="2" id="KW-1185">Reference proteome</keyword>
<proteinExistence type="predicted"/>
<name>A0A1M5EU62_9RHOB</name>
<dbReference type="InterPro" id="IPR049725">
    <property type="entry name" value="STM3845-like"/>
</dbReference>
<evidence type="ECO:0000313" key="2">
    <source>
        <dbReference type="Proteomes" id="UP000184144"/>
    </source>
</evidence>
<dbReference type="EMBL" id="FQUV01000014">
    <property type="protein sequence ID" value="SHF82601.1"/>
    <property type="molecule type" value="Genomic_DNA"/>
</dbReference>
<protein>
    <submittedName>
        <fullName evidence="1">Uncharacterized protein</fullName>
    </submittedName>
</protein>
<evidence type="ECO:0000313" key="1">
    <source>
        <dbReference type="EMBL" id="SHF82601.1"/>
    </source>
</evidence>
<dbReference type="RefSeq" id="WP_073146366.1">
    <property type="nucleotide sequence ID" value="NZ_FQUV01000014.1"/>
</dbReference>
<dbReference type="AlphaFoldDB" id="A0A1M5EU62"/>
<dbReference type="Proteomes" id="UP000184144">
    <property type="component" value="Unassembled WGS sequence"/>
</dbReference>